<keyword evidence="2" id="KW-1185">Reference proteome</keyword>
<comment type="caution">
    <text evidence="1">The sequence shown here is derived from an EMBL/GenBank/DDBJ whole genome shotgun (WGS) entry which is preliminary data.</text>
</comment>
<dbReference type="EMBL" id="JBDJPC010000006">
    <property type="protein sequence ID" value="KAL1497595.1"/>
    <property type="molecule type" value="Genomic_DNA"/>
</dbReference>
<gene>
    <name evidence="1" type="ORF">ABEB36_008528</name>
</gene>
<sequence>MVPKFSTNILKEYFLGQNKAFPSYKYVSKKCTLTKLATRQKSIMSNCNHSYRSNLLKINKALFFEMLHSSFASNILLQIKFLRQSREIYTFHGQNFVSTEKLNLNIHLTKKKCNILFFCIYLIQVVYSEKILGERIIKIAN</sequence>
<accession>A0ABD1EQ30</accession>
<protein>
    <submittedName>
        <fullName evidence="1">Uncharacterized protein</fullName>
    </submittedName>
</protein>
<evidence type="ECO:0000313" key="1">
    <source>
        <dbReference type="EMBL" id="KAL1497595.1"/>
    </source>
</evidence>
<proteinExistence type="predicted"/>
<dbReference type="AlphaFoldDB" id="A0ABD1EQ30"/>
<reference evidence="1 2" key="1">
    <citation type="submission" date="2024-05" db="EMBL/GenBank/DDBJ databases">
        <title>Genetic variation in Jamaican populations of the coffee berry borer (Hypothenemus hampei).</title>
        <authorList>
            <person name="Errbii M."/>
            <person name="Myrie A."/>
        </authorList>
    </citation>
    <scope>NUCLEOTIDE SEQUENCE [LARGE SCALE GENOMIC DNA]</scope>
    <source>
        <strain evidence="1">JA-Hopewell-2020-01-JO</strain>
        <tissue evidence="1">Whole body</tissue>
    </source>
</reference>
<organism evidence="1 2">
    <name type="scientific">Hypothenemus hampei</name>
    <name type="common">Coffee berry borer</name>
    <dbReference type="NCBI Taxonomy" id="57062"/>
    <lineage>
        <taxon>Eukaryota</taxon>
        <taxon>Metazoa</taxon>
        <taxon>Ecdysozoa</taxon>
        <taxon>Arthropoda</taxon>
        <taxon>Hexapoda</taxon>
        <taxon>Insecta</taxon>
        <taxon>Pterygota</taxon>
        <taxon>Neoptera</taxon>
        <taxon>Endopterygota</taxon>
        <taxon>Coleoptera</taxon>
        <taxon>Polyphaga</taxon>
        <taxon>Cucujiformia</taxon>
        <taxon>Curculionidae</taxon>
        <taxon>Scolytinae</taxon>
        <taxon>Hypothenemus</taxon>
    </lineage>
</organism>
<dbReference type="Proteomes" id="UP001566132">
    <property type="component" value="Unassembled WGS sequence"/>
</dbReference>
<evidence type="ECO:0000313" key="2">
    <source>
        <dbReference type="Proteomes" id="UP001566132"/>
    </source>
</evidence>
<name>A0ABD1EQ30_HYPHA</name>